<dbReference type="SUPFAM" id="SSF53850">
    <property type="entry name" value="Periplasmic binding protein-like II"/>
    <property type="match status" value="1"/>
</dbReference>
<dbReference type="SUPFAM" id="SSF46785">
    <property type="entry name" value="Winged helix' DNA-binding domain"/>
    <property type="match status" value="1"/>
</dbReference>
<dbReference type="FunFam" id="1.10.10.10:FF:000001">
    <property type="entry name" value="LysR family transcriptional regulator"/>
    <property type="match status" value="1"/>
</dbReference>
<proteinExistence type="inferred from homology"/>
<dbReference type="RefSeq" id="WP_013536957.1">
    <property type="nucleotide sequence ID" value="NC_014926.1"/>
</dbReference>
<dbReference type="HOGENOM" id="CLU_039613_6_1_0"/>
<keyword evidence="2" id="KW-0805">Transcription regulation</keyword>
<reference evidence="6" key="1">
    <citation type="submission" date="2011-01" db="EMBL/GenBank/DDBJ databases">
        <title>Complete sequence of chromosome of Thermovibrio ammonificans HB-1.</title>
        <authorList>
            <consortium name="US DOE Joint Genome Institute"/>
            <person name="Lucas S."/>
            <person name="Copeland A."/>
            <person name="Lapidus A."/>
            <person name="Cheng J.-F."/>
            <person name="Goodwin L."/>
            <person name="Pitluck S."/>
            <person name="Davenport K."/>
            <person name="Detter J.C."/>
            <person name="Han C."/>
            <person name="Tapia R."/>
            <person name="Land M."/>
            <person name="Hauser L."/>
            <person name="Kyrpides N."/>
            <person name="Ivanova N."/>
            <person name="Ovchinnikova G."/>
            <person name="Vetriani C."/>
            <person name="Woyke T."/>
        </authorList>
    </citation>
    <scope>NUCLEOTIDE SEQUENCE [LARGE SCALE GENOMIC DNA]</scope>
    <source>
        <strain evidence="6">HB-1</strain>
    </source>
</reference>
<evidence type="ECO:0000256" key="3">
    <source>
        <dbReference type="ARBA" id="ARBA00023125"/>
    </source>
</evidence>
<dbReference type="InterPro" id="IPR036390">
    <property type="entry name" value="WH_DNA-bd_sf"/>
</dbReference>
<dbReference type="PANTHER" id="PTHR30126:SF64">
    <property type="entry name" value="HTH-TYPE TRANSCRIPTIONAL REGULATOR CITR"/>
    <property type="match status" value="1"/>
</dbReference>
<dbReference type="GO" id="GO:0000976">
    <property type="term" value="F:transcription cis-regulatory region binding"/>
    <property type="evidence" value="ECO:0007669"/>
    <property type="project" value="TreeGrafter"/>
</dbReference>
<keyword evidence="4" id="KW-0804">Transcription</keyword>
<accession>E8T3W1</accession>
<evidence type="ECO:0000313" key="7">
    <source>
        <dbReference type="Proteomes" id="UP000006362"/>
    </source>
</evidence>
<name>E8T3W1_THEA1</name>
<dbReference type="InterPro" id="IPR005119">
    <property type="entry name" value="LysR_subst-bd"/>
</dbReference>
<comment type="similarity">
    <text evidence="1">Belongs to the LysR transcriptional regulatory family.</text>
</comment>
<gene>
    <name evidence="6" type="ordered locus">Theam_0198</name>
</gene>
<dbReference type="eggNOG" id="COG0583">
    <property type="taxonomic scope" value="Bacteria"/>
</dbReference>
<dbReference type="InterPro" id="IPR036388">
    <property type="entry name" value="WH-like_DNA-bd_sf"/>
</dbReference>
<dbReference type="Proteomes" id="UP000006362">
    <property type="component" value="Chromosome"/>
</dbReference>
<dbReference type="PROSITE" id="PS50931">
    <property type="entry name" value="HTH_LYSR"/>
    <property type="match status" value="1"/>
</dbReference>
<dbReference type="OrthoDB" id="9785745at2"/>
<dbReference type="Pfam" id="PF00126">
    <property type="entry name" value="HTH_1"/>
    <property type="match status" value="1"/>
</dbReference>
<dbReference type="PRINTS" id="PR00039">
    <property type="entry name" value="HTHLYSR"/>
</dbReference>
<keyword evidence="7" id="KW-1185">Reference proteome</keyword>
<evidence type="ECO:0000313" key="6">
    <source>
        <dbReference type="EMBL" id="ADU96171.1"/>
    </source>
</evidence>
<dbReference type="Gene3D" id="3.40.190.290">
    <property type="match status" value="1"/>
</dbReference>
<evidence type="ECO:0000259" key="5">
    <source>
        <dbReference type="PROSITE" id="PS50931"/>
    </source>
</evidence>
<dbReference type="EMBL" id="CP002444">
    <property type="protein sequence ID" value="ADU96171.1"/>
    <property type="molecule type" value="Genomic_DNA"/>
</dbReference>
<dbReference type="InterPro" id="IPR047788">
    <property type="entry name" value="LysR-like_Sec_metab"/>
</dbReference>
<dbReference type="AlphaFoldDB" id="E8T3W1"/>
<dbReference type="NCBIfam" id="NF040786">
    <property type="entry name" value="LysR_Sec_metab"/>
    <property type="match status" value="1"/>
</dbReference>
<protein>
    <submittedName>
        <fullName evidence="6">Transcriptional regulator, LysR family</fullName>
    </submittedName>
</protein>
<dbReference type="Gene3D" id="1.10.10.10">
    <property type="entry name" value="Winged helix-like DNA-binding domain superfamily/Winged helix DNA-binding domain"/>
    <property type="match status" value="1"/>
</dbReference>
<dbReference type="InterPro" id="IPR000847">
    <property type="entry name" value="LysR_HTH_N"/>
</dbReference>
<organism evidence="6 7">
    <name type="scientific">Thermovibrio ammonificans (strain DSM 15698 / JCM 12110 / HB-1)</name>
    <dbReference type="NCBI Taxonomy" id="648996"/>
    <lineage>
        <taxon>Bacteria</taxon>
        <taxon>Pseudomonadati</taxon>
        <taxon>Aquificota</taxon>
        <taxon>Aquificia</taxon>
        <taxon>Desulfurobacteriales</taxon>
        <taxon>Desulfurobacteriaceae</taxon>
        <taxon>Thermovibrio</taxon>
    </lineage>
</organism>
<evidence type="ECO:0000256" key="2">
    <source>
        <dbReference type="ARBA" id="ARBA00023015"/>
    </source>
</evidence>
<dbReference type="KEGG" id="tam:Theam_0198"/>
<dbReference type="GO" id="GO:0003700">
    <property type="term" value="F:DNA-binding transcription factor activity"/>
    <property type="evidence" value="ECO:0007669"/>
    <property type="project" value="InterPro"/>
</dbReference>
<evidence type="ECO:0000256" key="4">
    <source>
        <dbReference type="ARBA" id="ARBA00023163"/>
    </source>
</evidence>
<keyword evidence="3" id="KW-0238">DNA-binding</keyword>
<evidence type="ECO:0000256" key="1">
    <source>
        <dbReference type="ARBA" id="ARBA00009437"/>
    </source>
</evidence>
<dbReference type="STRING" id="648996.Theam_0198"/>
<feature type="domain" description="HTH lysR-type" evidence="5">
    <location>
        <begin position="1"/>
        <end position="58"/>
    </location>
</feature>
<sequence>MDIRQLEVFAKVFENQSFSRAAQELGLSQPTVSTHIQHLEDFLGKKLFDRVGRKVIPTAEAKILYRHAVEILKKREEALASLLSLNGTRMSGTVKIAASNIPGDYLIPHALKKLKELLPEVTFSVEIVDSSRVVTLLKESIPSYDLGFVGMEVEDPKLETRKILRDEITLIAHPEFERDEIELEELLNLPLLLREEESGTRKSIESSLKKVGIGPTELNVVAVLGSNTAIKEAVKTGAGFGLVSKYSVSDEVECGKLKLVKIKGFSIERCFFAVKRRDITPLPSVRTLWERIEELFSLKSGAC</sequence>
<dbReference type="Pfam" id="PF03466">
    <property type="entry name" value="LysR_substrate"/>
    <property type="match status" value="1"/>
</dbReference>
<dbReference type="PANTHER" id="PTHR30126">
    <property type="entry name" value="HTH-TYPE TRANSCRIPTIONAL REGULATOR"/>
    <property type="match status" value="1"/>
</dbReference>